<dbReference type="GO" id="GO:0016887">
    <property type="term" value="F:ATP hydrolysis activity"/>
    <property type="evidence" value="ECO:0007669"/>
    <property type="project" value="InterPro"/>
</dbReference>
<comment type="caution">
    <text evidence="3">The sequence shown here is derived from an EMBL/GenBank/DDBJ whole genome shotgun (WGS) entry which is preliminary data.</text>
</comment>
<dbReference type="CDD" id="cd23767">
    <property type="entry name" value="IQCD"/>
    <property type="match status" value="1"/>
</dbReference>
<sequence>MPFNDFFVRAKEYQRLWHQTQLDVKRLVFVEDDLLKEGVIDQWEKEFKILGKLYVQYINIINKVDECYDQMIHPQKRIFIRKLLDACLCRFLEVKHRMVSLSMEDNNFIDEICLNEKILPQYAEINVPKYFLRENKFVRKEREHKFRSLINHVPMRNNDLMSVKRAILIIQVHERTRQALGRYDNLHRTMKLRELGKFPSVFHDDGNVLTKSATIIQSRYRGFKCRKSYEEKKISVMKMMGMVPVEHNAFHAQKSHNEITILRHQIQRQHHARFIQAIPGDKVCQMLRKGRKIRSKFRKEARGWYRENVLLGKPKGFIFTPEEPPAITRVENELKSEKFKPKPLKVVQEKKKIEKSEPTKKELKSKKIIPEIIERPKLHRQLIWQTQEYRKLWQNKDESNNYFQVHDLGLIRARNYCRMKKELRKAMDDLMFIELQRLKDAVLNYRKGKRKGKKKKGKKKSKGKKGGKKKKKKQEKDLTADRSQDSLVEELIKNGIIKMYPKIFLSSFIGETSLVGQSMEMLGKKQSHCLGDVRRLIKEYCIIPLGSTFIHENSPEVKSVMIAGPRGSGKHTLVNAICTEIGAVLFDITTDNINSNYSDKSSLAMLMHMVNKVSRLLQPAVILVDNAEKTYAKKISKNDTSQPRRLSKVLPKLVKGIGRKDCIMLIGISSSPFDAKQAGLNKVYKKFIYIPRPDYATLYKFWNDSLSCYKNVASKFDSHTMAKLCDGFSLADVITVMEKVLTRERILMMKYKPLNIKEFCDYLIEETPIYKTEEAKFLKWYSNCPLGKKKRNFLKKLELQKEAKSKTKGRN</sequence>
<evidence type="ECO:0000313" key="4">
    <source>
        <dbReference type="Proteomes" id="UP000792457"/>
    </source>
</evidence>
<name>A0A8K0KMR2_LADFU</name>
<dbReference type="Pfam" id="PF00004">
    <property type="entry name" value="AAA"/>
    <property type="match status" value="1"/>
</dbReference>
<dbReference type="PANTHER" id="PTHR14690:SF0">
    <property type="entry name" value="IQ MOTIF CONTAINING WITH AAA DOMAIN 1"/>
    <property type="match status" value="1"/>
</dbReference>
<evidence type="ECO:0000256" key="1">
    <source>
        <dbReference type="SAM" id="MobiDB-lite"/>
    </source>
</evidence>
<dbReference type="Gene3D" id="3.40.50.300">
    <property type="entry name" value="P-loop containing nucleotide triphosphate hydrolases"/>
    <property type="match status" value="1"/>
</dbReference>
<dbReference type="OrthoDB" id="3046016at2759"/>
<dbReference type="AlphaFoldDB" id="A0A8K0KMR2"/>
<protein>
    <recommendedName>
        <fullName evidence="2">ATPase AAA-type core domain-containing protein</fullName>
    </recommendedName>
</protein>
<gene>
    <name evidence="3" type="ORF">J437_LFUL010926</name>
</gene>
<dbReference type="InterPro" id="IPR003959">
    <property type="entry name" value="ATPase_AAA_core"/>
</dbReference>
<reference evidence="3" key="1">
    <citation type="submission" date="2013-04" db="EMBL/GenBank/DDBJ databases">
        <authorList>
            <person name="Qu J."/>
            <person name="Murali S.C."/>
            <person name="Bandaranaike D."/>
            <person name="Bellair M."/>
            <person name="Blankenburg K."/>
            <person name="Chao H."/>
            <person name="Dinh H."/>
            <person name="Doddapaneni H."/>
            <person name="Downs B."/>
            <person name="Dugan-Rocha S."/>
            <person name="Elkadiri S."/>
            <person name="Gnanaolivu R.D."/>
            <person name="Hernandez B."/>
            <person name="Javaid M."/>
            <person name="Jayaseelan J.C."/>
            <person name="Lee S."/>
            <person name="Li M."/>
            <person name="Ming W."/>
            <person name="Munidasa M."/>
            <person name="Muniz J."/>
            <person name="Nguyen L."/>
            <person name="Ongeri F."/>
            <person name="Osuji N."/>
            <person name="Pu L.-L."/>
            <person name="Puazo M."/>
            <person name="Qu C."/>
            <person name="Quiroz J."/>
            <person name="Raj R."/>
            <person name="Weissenberger G."/>
            <person name="Xin Y."/>
            <person name="Zou X."/>
            <person name="Han Y."/>
            <person name="Richards S."/>
            <person name="Worley K."/>
            <person name="Muzny D."/>
            <person name="Gibbs R."/>
        </authorList>
    </citation>
    <scope>NUCLEOTIDE SEQUENCE</scope>
    <source>
        <strain evidence="3">Sampled in the wild</strain>
    </source>
</reference>
<dbReference type="SMART" id="SM00015">
    <property type="entry name" value="IQ"/>
    <property type="match status" value="1"/>
</dbReference>
<dbReference type="InterPro" id="IPR000048">
    <property type="entry name" value="IQ_motif_EF-hand-BS"/>
</dbReference>
<dbReference type="InterPro" id="IPR052267">
    <property type="entry name" value="N-DRC_Component"/>
</dbReference>
<dbReference type="Pfam" id="PF00612">
    <property type="entry name" value="IQ"/>
    <property type="match status" value="1"/>
</dbReference>
<dbReference type="PANTHER" id="PTHR14690">
    <property type="entry name" value="IQ MOTIF CONTAINING WITH AAA DOMAIN 1"/>
    <property type="match status" value="1"/>
</dbReference>
<feature type="region of interest" description="Disordered" evidence="1">
    <location>
        <begin position="446"/>
        <end position="481"/>
    </location>
</feature>
<dbReference type="SUPFAM" id="SSF52540">
    <property type="entry name" value="P-loop containing nucleoside triphosphate hydrolases"/>
    <property type="match status" value="1"/>
</dbReference>
<keyword evidence="4" id="KW-1185">Reference proteome</keyword>
<feature type="compositionally biased region" description="Basic residues" evidence="1">
    <location>
        <begin position="446"/>
        <end position="473"/>
    </location>
</feature>
<feature type="domain" description="ATPase AAA-type core" evidence="2">
    <location>
        <begin position="560"/>
        <end position="680"/>
    </location>
</feature>
<accession>A0A8K0KMR2</accession>
<dbReference type="EMBL" id="KZ308873">
    <property type="protein sequence ID" value="KAG8235078.1"/>
    <property type="molecule type" value="Genomic_DNA"/>
</dbReference>
<evidence type="ECO:0000259" key="2">
    <source>
        <dbReference type="Pfam" id="PF00004"/>
    </source>
</evidence>
<organism evidence="3 4">
    <name type="scientific">Ladona fulva</name>
    <name type="common">Scarce chaser dragonfly</name>
    <name type="synonym">Libellula fulva</name>
    <dbReference type="NCBI Taxonomy" id="123851"/>
    <lineage>
        <taxon>Eukaryota</taxon>
        <taxon>Metazoa</taxon>
        <taxon>Ecdysozoa</taxon>
        <taxon>Arthropoda</taxon>
        <taxon>Hexapoda</taxon>
        <taxon>Insecta</taxon>
        <taxon>Pterygota</taxon>
        <taxon>Palaeoptera</taxon>
        <taxon>Odonata</taxon>
        <taxon>Epiprocta</taxon>
        <taxon>Anisoptera</taxon>
        <taxon>Libelluloidea</taxon>
        <taxon>Libellulidae</taxon>
        <taxon>Ladona</taxon>
    </lineage>
</organism>
<dbReference type="PROSITE" id="PS50096">
    <property type="entry name" value="IQ"/>
    <property type="match status" value="1"/>
</dbReference>
<dbReference type="Gene3D" id="1.10.8.60">
    <property type="match status" value="1"/>
</dbReference>
<proteinExistence type="predicted"/>
<dbReference type="InterPro" id="IPR027417">
    <property type="entry name" value="P-loop_NTPase"/>
</dbReference>
<reference evidence="3" key="2">
    <citation type="submission" date="2017-10" db="EMBL/GenBank/DDBJ databases">
        <title>Ladona fulva Genome sequencing and assembly.</title>
        <authorList>
            <person name="Murali S."/>
            <person name="Richards S."/>
            <person name="Bandaranaike D."/>
            <person name="Bellair M."/>
            <person name="Blankenburg K."/>
            <person name="Chao H."/>
            <person name="Dinh H."/>
            <person name="Doddapaneni H."/>
            <person name="Dugan-Rocha S."/>
            <person name="Elkadiri S."/>
            <person name="Gnanaolivu R."/>
            <person name="Hernandez B."/>
            <person name="Skinner E."/>
            <person name="Javaid M."/>
            <person name="Lee S."/>
            <person name="Li M."/>
            <person name="Ming W."/>
            <person name="Munidasa M."/>
            <person name="Muniz J."/>
            <person name="Nguyen L."/>
            <person name="Hughes D."/>
            <person name="Osuji N."/>
            <person name="Pu L.-L."/>
            <person name="Puazo M."/>
            <person name="Qu C."/>
            <person name="Quiroz J."/>
            <person name="Raj R."/>
            <person name="Weissenberger G."/>
            <person name="Xin Y."/>
            <person name="Zou X."/>
            <person name="Han Y."/>
            <person name="Worley K."/>
            <person name="Muzny D."/>
            <person name="Gibbs R."/>
        </authorList>
    </citation>
    <scope>NUCLEOTIDE SEQUENCE</scope>
    <source>
        <strain evidence="3">Sampled in the wild</strain>
    </source>
</reference>
<dbReference type="GO" id="GO:0005524">
    <property type="term" value="F:ATP binding"/>
    <property type="evidence" value="ECO:0007669"/>
    <property type="project" value="InterPro"/>
</dbReference>
<dbReference type="Proteomes" id="UP000792457">
    <property type="component" value="Unassembled WGS sequence"/>
</dbReference>
<evidence type="ECO:0000313" key="3">
    <source>
        <dbReference type="EMBL" id="KAG8235078.1"/>
    </source>
</evidence>